<reference evidence="1 2" key="1">
    <citation type="journal article" date="2002" name="Genome Res.">
        <title>The genome of Methanosarcina acetivorans reveals extensive metabolic and physiological diversity.</title>
        <authorList>
            <person name="Galagan J.E."/>
            <person name="Nusbaum C."/>
            <person name="Roy A."/>
            <person name="Endrizzi M.G."/>
            <person name="Macdonald P."/>
            <person name="FitzHugh W."/>
            <person name="Calvo S."/>
            <person name="Engels R."/>
            <person name="Smirnov S."/>
            <person name="Atnoor D."/>
            <person name="Brown A."/>
            <person name="Allen N."/>
            <person name="Naylor J."/>
            <person name="Stange-Thomann N."/>
            <person name="DeArellano K."/>
            <person name="Johnson R."/>
            <person name="Linton L."/>
            <person name="McEwan P."/>
            <person name="McKernan K."/>
            <person name="Talamas J."/>
            <person name="Tirrell A."/>
            <person name="Ye W."/>
            <person name="Zimmer A."/>
            <person name="Barber R.D."/>
            <person name="Cann I."/>
            <person name="Graham D.E."/>
            <person name="Grahame D.A."/>
            <person name="Guss A."/>
            <person name="Hedderich R."/>
            <person name="Ingram-Smith C."/>
            <person name="Kuettner C.H."/>
            <person name="Krzycki J.A."/>
            <person name="Leigh J.A."/>
            <person name="Li W."/>
            <person name="Liu J."/>
            <person name="Mukhopadhyay B."/>
            <person name="Reeve J.N."/>
            <person name="Smith K."/>
            <person name="Springer T.A."/>
            <person name="Umayam L.A."/>
            <person name="White O."/>
            <person name="White R.H."/>
            <person name="de Macario E.C."/>
            <person name="Ferry J.G."/>
            <person name="Jarrell K.F."/>
            <person name="Jing H."/>
            <person name="Macario A.J.L."/>
            <person name="Paulsen I."/>
            <person name="Pritchett M."/>
            <person name="Sowers K.R."/>
            <person name="Swanson R.V."/>
            <person name="Zinder S.H."/>
            <person name="Lander E."/>
            <person name="Metcalf W.W."/>
            <person name="Birren B."/>
        </authorList>
    </citation>
    <scope>NUCLEOTIDE SEQUENCE [LARGE SCALE GENOMIC DNA]</scope>
    <source>
        <strain evidence="2">ATCC 35395 / DSM 2834 / JCM 12185 / C2A</strain>
    </source>
</reference>
<proteinExistence type="predicted"/>
<evidence type="ECO:0000313" key="1">
    <source>
        <dbReference type="EMBL" id="AAM06046.1"/>
    </source>
</evidence>
<dbReference type="EMBL" id="AE010299">
    <property type="protein sequence ID" value="AAM06046.1"/>
    <property type="molecule type" value="Genomic_DNA"/>
</dbReference>
<dbReference type="InParanoid" id="Q8TMI9"/>
<dbReference type="Proteomes" id="UP000002487">
    <property type="component" value="Chromosome"/>
</dbReference>
<organism evidence="1 2">
    <name type="scientific">Methanosarcina acetivorans (strain ATCC 35395 / DSM 2834 / JCM 12185 / C2A)</name>
    <dbReference type="NCBI Taxonomy" id="188937"/>
    <lineage>
        <taxon>Archaea</taxon>
        <taxon>Methanobacteriati</taxon>
        <taxon>Methanobacteriota</taxon>
        <taxon>Stenosarchaea group</taxon>
        <taxon>Methanomicrobia</taxon>
        <taxon>Methanosarcinales</taxon>
        <taxon>Methanosarcinaceae</taxon>
        <taxon>Methanosarcina</taxon>
    </lineage>
</organism>
<keyword evidence="2" id="KW-1185">Reference proteome</keyword>
<protein>
    <submittedName>
        <fullName evidence="1">Uncharacterized protein</fullName>
    </submittedName>
</protein>
<sequence length="80" mass="8942">MNRMKEEEYLKQVPKIQELIIAAVTKNPIKSPVKSVPKTVPVVKLFAVLNALSTTTKNTTNTIIPIPIAAEFLFSPMKYN</sequence>
<gene>
    <name evidence="1" type="ordered locus">MA_2668</name>
</gene>
<dbReference type="AlphaFoldDB" id="Q8TMI9"/>
<dbReference type="HOGENOM" id="CLU_2581370_0_0_2"/>
<evidence type="ECO:0000313" key="2">
    <source>
        <dbReference type="Proteomes" id="UP000002487"/>
    </source>
</evidence>
<dbReference type="KEGG" id="mac:MA_2668"/>
<name>Q8TMI9_METAC</name>
<dbReference type="EnsemblBacteria" id="AAM06046">
    <property type="protein sequence ID" value="AAM06046"/>
    <property type="gene ID" value="MA_2668"/>
</dbReference>
<accession>Q8TMI9</accession>